<evidence type="ECO:0000313" key="2">
    <source>
        <dbReference type="Proteomes" id="UP001054945"/>
    </source>
</evidence>
<reference evidence="1 2" key="1">
    <citation type="submission" date="2021-06" db="EMBL/GenBank/DDBJ databases">
        <title>Caerostris extrusa draft genome.</title>
        <authorList>
            <person name="Kono N."/>
            <person name="Arakawa K."/>
        </authorList>
    </citation>
    <scope>NUCLEOTIDE SEQUENCE [LARGE SCALE GENOMIC DNA]</scope>
</reference>
<accession>A0AAV4WUL0</accession>
<dbReference type="Proteomes" id="UP001054945">
    <property type="component" value="Unassembled WGS sequence"/>
</dbReference>
<protein>
    <submittedName>
        <fullName evidence="1">Uncharacterized protein</fullName>
    </submittedName>
</protein>
<dbReference type="EMBL" id="BPLR01016729">
    <property type="protein sequence ID" value="GIY86023.1"/>
    <property type="molecule type" value="Genomic_DNA"/>
</dbReference>
<organism evidence="1 2">
    <name type="scientific">Caerostris extrusa</name>
    <name type="common">Bark spider</name>
    <name type="synonym">Caerostris bankana</name>
    <dbReference type="NCBI Taxonomy" id="172846"/>
    <lineage>
        <taxon>Eukaryota</taxon>
        <taxon>Metazoa</taxon>
        <taxon>Ecdysozoa</taxon>
        <taxon>Arthropoda</taxon>
        <taxon>Chelicerata</taxon>
        <taxon>Arachnida</taxon>
        <taxon>Araneae</taxon>
        <taxon>Araneomorphae</taxon>
        <taxon>Entelegynae</taxon>
        <taxon>Araneoidea</taxon>
        <taxon>Araneidae</taxon>
        <taxon>Caerostris</taxon>
    </lineage>
</organism>
<comment type="caution">
    <text evidence="1">The sequence shown here is derived from an EMBL/GenBank/DDBJ whole genome shotgun (WGS) entry which is preliminary data.</text>
</comment>
<sequence>MEPDGVPPPRAFLREPLIRVLWHSYRMWRRRGREADASRVINNNFGRRKEKVQHTLSFSFPVFPFEHYWLALKVSPE</sequence>
<evidence type="ECO:0000313" key="1">
    <source>
        <dbReference type="EMBL" id="GIY86023.1"/>
    </source>
</evidence>
<keyword evidence="2" id="KW-1185">Reference proteome</keyword>
<gene>
    <name evidence="1" type="ORF">CEXT_592881</name>
</gene>
<name>A0AAV4WUL0_CAEEX</name>
<proteinExistence type="predicted"/>
<dbReference type="AlphaFoldDB" id="A0AAV4WUL0"/>